<sequence length="105" mass="11588">MRAVKFQPAVLGKEATIYSITSITDPNNAPTDFVRFVPYSVALIQTSEGPLTSRQVTDIGDEEVDIGTPVEPVVRILKFDRGHDGDPEKGIVAYGIKYRPLLTRK</sequence>
<evidence type="ECO:0000259" key="1">
    <source>
        <dbReference type="Pfam" id="PF01796"/>
    </source>
</evidence>
<dbReference type="InterPro" id="IPR012340">
    <property type="entry name" value="NA-bd_OB-fold"/>
</dbReference>
<dbReference type="Proteomes" id="UP000034591">
    <property type="component" value="Unassembled WGS sequence"/>
</dbReference>
<dbReference type="EMBL" id="LBTI01000045">
    <property type="protein sequence ID" value="KKQ36604.1"/>
    <property type="molecule type" value="Genomic_DNA"/>
</dbReference>
<reference evidence="2 3" key="1">
    <citation type="journal article" date="2015" name="Nature">
        <title>rRNA introns, odd ribosomes, and small enigmatic genomes across a large radiation of phyla.</title>
        <authorList>
            <person name="Brown C.T."/>
            <person name="Hug L.A."/>
            <person name="Thomas B.C."/>
            <person name="Sharon I."/>
            <person name="Castelle C.J."/>
            <person name="Singh A."/>
            <person name="Wilkins M.J."/>
            <person name="Williams K.H."/>
            <person name="Banfield J.F."/>
        </authorList>
    </citation>
    <scope>NUCLEOTIDE SEQUENCE [LARGE SCALE GENOMIC DNA]</scope>
</reference>
<organism evidence="2 3">
    <name type="scientific">Candidatus Woesebacteria bacterium GW2011_GWA1_37_7</name>
    <dbReference type="NCBI Taxonomy" id="1618545"/>
    <lineage>
        <taxon>Bacteria</taxon>
        <taxon>Candidatus Woeseibacteriota</taxon>
    </lineage>
</organism>
<feature type="domain" description="ChsH2 C-terminal OB-fold" evidence="1">
    <location>
        <begin position="11"/>
        <end position="74"/>
    </location>
</feature>
<proteinExistence type="predicted"/>
<accession>A0A0G0JIM4</accession>
<gene>
    <name evidence="2" type="ORF">US53_C0045G0009</name>
</gene>
<comment type="caution">
    <text evidence="2">The sequence shown here is derived from an EMBL/GenBank/DDBJ whole genome shotgun (WGS) entry which is preliminary data.</text>
</comment>
<dbReference type="SUPFAM" id="SSF50249">
    <property type="entry name" value="Nucleic acid-binding proteins"/>
    <property type="match status" value="1"/>
</dbReference>
<dbReference type="STRING" id="1618545.US53_C0045G0009"/>
<evidence type="ECO:0000313" key="3">
    <source>
        <dbReference type="Proteomes" id="UP000034591"/>
    </source>
</evidence>
<dbReference type="Pfam" id="PF01796">
    <property type="entry name" value="OB_ChsH2_C"/>
    <property type="match status" value="1"/>
</dbReference>
<protein>
    <recommendedName>
        <fullName evidence="1">ChsH2 C-terminal OB-fold domain-containing protein</fullName>
    </recommendedName>
</protein>
<name>A0A0G0JIM4_9BACT</name>
<dbReference type="InterPro" id="IPR002878">
    <property type="entry name" value="ChsH2_C"/>
</dbReference>
<evidence type="ECO:0000313" key="2">
    <source>
        <dbReference type="EMBL" id="KKQ36604.1"/>
    </source>
</evidence>
<dbReference type="AlphaFoldDB" id="A0A0G0JIM4"/>